<dbReference type="InterPro" id="IPR046004">
    <property type="entry name" value="DUF5960"/>
</dbReference>
<reference evidence="1 2" key="1">
    <citation type="submission" date="2012-01" db="EMBL/GenBank/DDBJ databases">
        <title>The Genome Sequence of Facklamia languida CCUG 37842.</title>
        <authorList>
            <consortium name="The Broad Institute Genome Sequencing Platform"/>
            <person name="Earl A."/>
            <person name="Ward D."/>
            <person name="Feldgarden M."/>
            <person name="Gevers D."/>
            <person name="Huys G."/>
            <person name="Young S.K."/>
            <person name="Zeng Q."/>
            <person name="Gargeya S."/>
            <person name="Fitzgerald M."/>
            <person name="Haas B."/>
            <person name="Abouelleil A."/>
            <person name="Alvarado L."/>
            <person name="Arachchi H.M."/>
            <person name="Berlin A."/>
            <person name="Chapman S.B."/>
            <person name="Gearin G."/>
            <person name="Goldberg J."/>
            <person name="Griggs A."/>
            <person name="Gujja S."/>
            <person name="Hansen M."/>
            <person name="Heiman D."/>
            <person name="Howarth C."/>
            <person name="Larimer J."/>
            <person name="Lui A."/>
            <person name="MacDonald P.J.P."/>
            <person name="McCowen C."/>
            <person name="Montmayeur A."/>
            <person name="Murphy C."/>
            <person name="Neiman D."/>
            <person name="Pearson M."/>
            <person name="Priest M."/>
            <person name="Roberts A."/>
            <person name="Saif S."/>
            <person name="Shea T."/>
            <person name="Sisk P."/>
            <person name="Stolte C."/>
            <person name="Sykes S."/>
            <person name="Wortman J."/>
            <person name="Nusbaum C."/>
            <person name="Birren B."/>
        </authorList>
    </citation>
    <scope>NUCLEOTIDE SEQUENCE [LARGE SCALE GENOMIC DNA]</scope>
    <source>
        <strain evidence="1 2">CCUG 37842</strain>
    </source>
</reference>
<proteinExistence type="predicted"/>
<comment type="caution">
    <text evidence="1">The sequence shown here is derived from an EMBL/GenBank/DDBJ whole genome shotgun (WGS) entry which is preliminary data.</text>
</comment>
<protein>
    <submittedName>
        <fullName evidence="1">Uncharacterized protein</fullName>
    </submittedName>
</protein>
<evidence type="ECO:0000313" key="1">
    <source>
        <dbReference type="EMBL" id="EHR38326.1"/>
    </source>
</evidence>
<accession>H3NGP7</accession>
<dbReference type="Pfam" id="PF19385">
    <property type="entry name" value="DUF5960"/>
    <property type="match status" value="1"/>
</dbReference>
<dbReference type="OrthoDB" id="1698005at2"/>
<sequence length="96" mass="11801">MEAHHFQQNTIQFDYFSDNYRQFEEDYYRYSTLSVPLVFIEDDLLRTMAAGQLNYFILPRTRSKDHRDHHFVFKVKTDPKNNLLRVYEYQYTYAGE</sequence>
<gene>
    <name evidence="1" type="ORF">HMPREF9708_00036</name>
</gene>
<dbReference type="RefSeq" id="WP_006307879.1">
    <property type="nucleotide sequence ID" value="NZ_JH601133.1"/>
</dbReference>
<evidence type="ECO:0000313" key="2">
    <source>
        <dbReference type="Proteomes" id="UP000006190"/>
    </source>
</evidence>
<dbReference type="AlphaFoldDB" id="H3NGP7"/>
<dbReference type="Proteomes" id="UP000006190">
    <property type="component" value="Unassembled WGS sequence"/>
</dbReference>
<name>H3NGP7_9LACT</name>
<dbReference type="PATRIC" id="fig|883113.3.peg.36"/>
<organism evidence="1 2">
    <name type="scientific">Facklamia languida CCUG 37842</name>
    <dbReference type="NCBI Taxonomy" id="883113"/>
    <lineage>
        <taxon>Bacteria</taxon>
        <taxon>Bacillati</taxon>
        <taxon>Bacillota</taxon>
        <taxon>Bacilli</taxon>
        <taxon>Lactobacillales</taxon>
        <taxon>Aerococcaceae</taxon>
        <taxon>Facklamia</taxon>
    </lineage>
</organism>
<dbReference type="eggNOG" id="ENOG50330UP">
    <property type="taxonomic scope" value="Bacteria"/>
</dbReference>
<keyword evidence="2" id="KW-1185">Reference proteome</keyword>
<dbReference type="EMBL" id="AGEG01000001">
    <property type="protein sequence ID" value="EHR38326.1"/>
    <property type="molecule type" value="Genomic_DNA"/>
</dbReference>
<dbReference type="HOGENOM" id="CLU_173387_0_0_9"/>